<evidence type="ECO:0000313" key="3">
    <source>
        <dbReference type="Proteomes" id="UP001272987"/>
    </source>
</evidence>
<keyword evidence="1" id="KW-1133">Transmembrane helix</keyword>
<feature type="transmembrane region" description="Helical" evidence="1">
    <location>
        <begin position="23"/>
        <end position="49"/>
    </location>
</feature>
<dbReference type="EMBL" id="JARAWP010000040">
    <property type="protein sequence ID" value="MDX3024952.1"/>
    <property type="molecule type" value="Genomic_DNA"/>
</dbReference>
<keyword evidence="1" id="KW-0812">Transmembrane</keyword>
<keyword evidence="3" id="KW-1185">Reference proteome</keyword>
<organism evidence="2 3">
    <name type="scientific">Streptomyces acidiscabies</name>
    <dbReference type="NCBI Taxonomy" id="42234"/>
    <lineage>
        <taxon>Bacteria</taxon>
        <taxon>Bacillati</taxon>
        <taxon>Actinomycetota</taxon>
        <taxon>Actinomycetes</taxon>
        <taxon>Kitasatosporales</taxon>
        <taxon>Streptomycetaceae</taxon>
        <taxon>Streptomyces</taxon>
    </lineage>
</organism>
<evidence type="ECO:0000313" key="2">
    <source>
        <dbReference type="EMBL" id="MDX3024952.1"/>
    </source>
</evidence>
<dbReference type="Proteomes" id="UP001272987">
    <property type="component" value="Unassembled WGS sequence"/>
</dbReference>
<evidence type="ECO:0008006" key="4">
    <source>
        <dbReference type="Google" id="ProtNLM"/>
    </source>
</evidence>
<feature type="transmembrane region" description="Helical" evidence="1">
    <location>
        <begin position="277"/>
        <end position="298"/>
    </location>
</feature>
<protein>
    <recommendedName>
        <fullName evidence="4">CAAX amino terminal protease self-immunity</fullName>
    </recommendedName>
</protein>
<feature type="transmembrane region" description="Helical" evidence="1">
    <location>
        <begin position="304"/>
        <end position="321"/>
    </location>
</feature>
<accession>A0ABU4MCL8</accession>
<evidence type="ECO:0000256" key="1">
    <source>
        <dbReference type="SAM" id="Phobius"/>
    </source>
</evidence>
<dbReference type="RefSeq" id="WP_319167327.1">
    <property type="nucleotide sequence ID" value="NZ_JARAWP010000040.1"/>
</dbReference>
<proteinExistence type="predicted"/>
<name>A0ABU4MCL8_9ACTN</name>
<sequence>MTVKDNPSPQAHATTRSLPTDTLVVLLLACGPTLVYGGVYFAALCGAGWPSSTGYLITLITNGATAVTAYLLYTALYTPGKLPHVSSGGRRIRVCLLVTLASLALVPWLPTSLALRGVAEAALVTWLAVRVARSHGIALESAPRPCDRRHRRVTMWMLWLIVVFCVLGAALRRGLDVLLTRFPGDMPLLRPGQGGTPGIETADDLLLMIARSAAIEDLVLVAGGVALLSAARRPVWQIYLLVIVVEVVVHAHYGLGAITLALFAGVRVWLYLRYRRVLPMIAAHVLFDVVVNVPWIAGAVAGDAALLVSTAGVGVLTWYAWRTGTSEAAAKTPALKEAS</sequence>
<gene>
    <name evidence="2" type="ORF">PV666_44875</name>
</gene>
<comment type="caution">
    <text evidence="2">The sequence shown here is derived from an EMBL/GenBank/DDBJ whole genome shotgun (WGS) entry which is preliminary data.</text>
</comment>
<feature type="transmembrane region" description="Helical" evidence="1">
    <location>
        <begin position="238"/>
        <end position="265"/>
    </location>
</feature>
<feature type="transmembrane region" description="Helical" evidence="1">
    <location>
        <begin position="153"/>
        <end position="171"/>
    </location>
</feature>
<reference evidence="2 3" key="1">
    <citation type="journal article" date="2023" name="Microb. Genom.">
        <title>Mesoterricola silvestris gen. nov., sp. nov., Mesoterricola sediminis sp. nov., Geothrix oryzae sp. nov., Geothrix edaphica sp. nov., Geothrix rubra sp. nov., and Geothrix limicola sp. nov., six novel members of Acidobacteriota isolated from soils.</title>
        <authorList>
            <person name="Weisberg A.J."/>
            <person name="Pearce E."/>
            <person name="Kramer C.G."/>
            <person name="Chang J.H."/>
            <person name="Clarke C.R."/>
        </authorList>
    </citation>
    <scope>NUCLEOTIDE SEQUENCE [LARGE SCALE GENOMIC DNA]</scope>
    <source>
        <strain evidence="2 3">NB05-1H</strain>
    </source>
</reference>
<keyword evidence="1" id="KW-0472">Membrane</keyword>
<feature type="transmembrane region" description="Helical" evidence="1">
    <location>
        <begin position="55"/>
        <end position="78"/>
    </location>
</feature>